<proteinExistence type="predicted"/>
<dbReference type="Proteomes" id="UP000716291">
    <property type="component" value="Unassembled WGS sequence"/>
</dbReference>
<comment type="caution">
    <text evidence="14">The sequence shown here is derived from an EMBL/GenBank/DDBJ whole genome shotgun (WGS) entry which is preliminary data.</text>
</comment>
<dbReference type="GO" id="GO:0006370">
    <property type="term" value="P:7-methylguanosine mRNA capping"/>
    <property type="evidence" value="ECO:0007669"/>
    <property type="project" value="UniProtKB-KW"/>
</dbReference>
<organism evidence="14 15">
    <name type="scientific">Rhizopus oryzae</name>
    <name type="common">Mucormycosis agent</name>
    <name type="synonym">Rhizopus arrhizus var. delemar</name>
    <dbReference type="NCBI Taxonomy" id="64495"/>
    <lineage>
        <taxon>Eukaryota</taxon>
        <taxon>Fungi</taxon>
        <taxon>Fungi incertae sedis</taxon>
        <taxon>Mucoromycota</taxon>
        <taxon>Mucoromycotina</taxon>
        <taxon>Mucoromycetes</taxon>
        <taxon>Mucorales</taxon>
        <taxon>Mucorineae</taxon>
        <taxon>Rhizopodaceae</taxon>
        <taxon>Rhizopus</taxon>
    </lineage>
</organism>
<dbReference type="SUPFAM" id="SSF50249">
    <property type="entry name" value="Nucleic acid-binding proteins"/>
    <property type="match status" value="1"/>
</dbReference>
<keyword evidence="7" id="KW-0506">mRNA capping</keyword>
<dbReference type="Pfam" id="PF01331">
    <property type="entry name" value="mRNA_cap_enzyme"/>
    <property type="match status" value="2"/>
</dbReference>
<feature type="domain" description="mRNA capping enzyme C-terminal" evidence="13">
    <location>
        <begin position="209"/>
        <end position="330"/>
    </location>
</feature>
<keyword evidence="9" id="KW-0539">Nucleus</keyword>
<keyword evidence="8" id="KW-0342">GTP-binding</keyword>
<dbReference type="OrthoDB" id="200924at2759"/>
<comment type="subcellular location">
    <subcellularLocation>
        <location evidence="1">Nucleus</location>
    </subcellularLocation>
</comment>
<dbReference type="EMBL" id="JAANQT010000084">
    <property type="protein sequence ID" value="KAG1314819.1"/>
    <property type="molecule type" value="Genomic_DNA"/>
</dbReference>
<evidence type="ECO:0000256" key="3">
    <source>
        <dbReference type="ARBA" id="ARBA00022664"/>
    </source>
</evidence>
<evidence type="ECO:0000256" key="11">
    <source>
        <dbReference type="SAM" id="MobiDB-lite"/>
    </source>
</evidence>
<keyword evidence="3" id="KW-0507">mRNA processing</keyword>
<accession>A0A9P7BX25</accession>
<evidence type="ECO:0000256" key="8">
    <source>
        <dbReference type="ARBA" id="ARBA00023134"/>
    </source>
</evidence>
<evidence type="ECO:0000256" key="2">
    <source>
        <dbReference type="ARBA" id="ARBA00012475"/>
    </source>
</evidence>
<dbReference type="InterPro" id="IPR051029">
    <property type="entry name" value="mRNA_Capping_Enz/RNA_Phosphat"/>
</dbReference>
<dbReference type="CDD" id="cd07895">
    <property type="entry name" value="Adenylation_mRNA_capping"/>
    <property type="match status" value="1"/>
</dbReference>
<keyword evidence="5" id="KW-0548">Nucleotidyltransferase</keyword>
<dbReference type="Gene3D" id="2.40.50.140">
    <property type="entry name" value="Nucleic acid-binding proteins"/>
    <property type="match status" value="1"/>
</dbReference>
<dbReference type="GO" id="GO:0004484">
    <property type="term" value="F:mRNA guanylyltransferase activity"/>
    <property type="evidence" value="ECO:0007669"/>
    <property type="project" value="UniProtKB-EC"/>
</dbReference>
<evidence type="ECO:0000313" key="14">
    <source>
        <dbReference type="EMBL" id="KAG1314819.1"/>
    </source>
</evidence>
<dbReference type="PANTHER" id="PTHR10367:SF17">
    <property type="entry name" value="MRNA-CAPPING ENZYME"/>
    <property type="match status" value="1"/>
</dbReference>
<keyword evidence="4" id="KW-0808">Transferase</keyword>
<protein>
    <recommendedName>
        <fullName evidence="2">mRNA guanylyltransferase</fullName>
        <ecNumber evidence="2">2.7.7.50</ecNumber>
    </recommendedName>
</protein>
<evidence type="ECO:0000259" key="12">
    <source>
        <dbReference type="Pfam" id="PF01331"/>
    </source>
</evidence>
<dbReference type="SUPFAM" id="SSF56091">
    <property type="entry name" value="DNA ligase/mRNA capping enzyme, catalytic domain"/>
    <property type="match status" value="1"/>
</dbReference>
<gene>
    <name evidence="14" type="ORF">G6F64_001155</name>
</gene>
<feature type="domain" description="mRNA capping enzyme adenylation" evidence="12">
    <location>
        <begin position="38"/>
        <end position="124"/>
    </location>
</feature>
<dbReference type="GO" id="GO:0005634">
    <property type="term" value="C:nucleus"/>
    <property type="evidence" value="ECO:0007669"/>
    <property type="project" value="UniProtKB-SubCell"/>
</dbReference>
<evidence type="ECO:0000313" key="15">
    <source>
        <dbReference type="Proteomes" id="UP000716291"/>
    </source>
</evidence>
<dbReference type="InterPro" id="IPR001339">
    <property type="entry name" value="mRNA_cap_enzyme_adenylation"/>
</dbReference>
<name>A0A9P7BX25_RHIOR</name>
<feature type="region of interest" description="Disordered" evidence="11">
    <location>
        <begin position="341"/>
        <end position="361"/>
    </location>
</feature>
<sequence>MISTVPDIPGEFIKDNGHLKATVASLLNLDSYKFPGAQPVSFGAEHLTEIEQEDYFVAEKSDGVRCLALLTVNDRKEPEVYLFDRKNNFYVVRNFRFPIPADPSFRKCLNNTIIDGEFVLDKEPDGSYLKSDIIKPHQEMIKKNPHMLKYQPFLVEFKEQQFTYHLDVVFNEIIPKLKHGNDGLIFTAVNAPYSMGTCKKMLKWKPLNENSIDFKVSLLFPGGSLPGMKNYTAKPRIDLLVWQGEKGYKFFDQLGITEEEWHEQFGKNPKYMDGKIIECNYDPELQQQLNLSSPWRFMRFRDDKLDGNFQTVVDNVLNSIRDAVSKDELIEHMPNIKKAWAKRKQESKQVDERQIKKQRHL</sequence>
<evidence type="ECO:0000259" key="13">
    <source>
        <dbReference type="Pfam" id="PF03919"/>
    </source>
</evidence>
<evidence type="ECO:0000256" key="1">
    <source>
        <dbReference type="ARBA" id="ARBA00004123"/>
    </source>
</evidence>
<evidence type="ECO:0000256" key="6">
    <source>
        <dbReference type="ARBA" id="ARBA00022741"/>
    </source>
</evidence>
<dbReference type="AlphaFoldDB" id="A0A9P7BX25"/>
<comment type="catalytic activity">
    <reaction evidence="10">
        <text>a 5'-end diphospho-ribonucleoside in mRNA + GTP + H(+) = a 5'-end (5'-triphosphoguanosine)-ribonucleoside in mRNA + diphosphate</text>
        <dbReference type="Rhea" id="RHEA:67012"/>
        <dbReference type="Rhea" id="RHEA-COMP:17165"/>
        <dbReference type="Rhea" id="RHEA-COMP:17166"/>
        <dbReference type="ChEBI" id="CHEBI:15378"/>
        <dbReference type="ChEBI" id="CHEBI:33019"/>
        <dbReference type="ChEBI" id="CHEBI:37565"/>
        <dbReference type="ChEBI" id="CHEBI:167616"/>
        <dbReference type="ChEBI" id="CHEBI:167617"/>
        <dbReference type="EC" id="2.7.7.50"/>
    </reaction>
    <physiologicalReaction direction="left-to-right" evidence="10">
        <dbReference type="Rhea" id="RHEA:67013"/>
    </physiologicalReaction>
</comment>
<evidence type="ECO:0000256" key="9">
    <source>
        <dbReference type="ARBA" id="ARBA00023242"/>
    </source>
</evidence>
<evidence type="ECO:0000256" key="10">
    <source>
        <dbReference type="ARBA" id="ARBA00044624"/>
    </source>
</evidence>
<evidence type="ECO:0000256" key="4">
    <source>
        <dbReference type="ARBA" id="ARBA00022679"/>
    </source>
</evidence>
<evidence type="ECO:0000256" key="5">
    <source>
        <dbReference type="ARBA" id="ARBA00022695"/>
    </source>
</evidence>
<reference evidence="14" key="1">
    <citation type="journal article" date="2020" name="Microb. Genom.">
        <title>Genetic diversity of clinical and environmental Mucorales isolates obtained from an investigation of mucormycosis cases among solid organ transplant recipients.</title>
        <authorList>
            <person name="Nguyen M.H."/>
            <person name="Kaul D."/>
            <person name="Muto C."/>
            <person name="Cheng S.J."/>
            <person name="Richter R.A."/>
            <person name="Bruno V.M."/>
            <person name="Liu G."/>
            <person name="Beyhan S."/>
            <person name="Sundermann A.J."/>
            <person name="Mounaud S."/>
            <person name="Pasculle A.W."/>
            <person name="Nierman W.C."/>
            <person name="Driscoll E."/>
            <person name="Cumbie R."/>
            <person name="Clancy C.J."/>
            <person name="Dupont C.L."/>
        </authorList>
    </citation>
    <scope>NUCLEOTIDE SEQUENCE</scope>
    <source>
        <strain evidence="14">GL11</strain>
    </source>
</reference>
<keyword evidence="6" id="KW-0547">Nucleotide-binding</keyword>
<dbReference type="GO" id="GO:0005525">
    <property type="term" value="F:GTP binding"/>
    <property type="evidence" value="ECO:0007669"/>
    <property type="project" value="UniProtKB-KW"/>
</dbReference>
<dbReference type="InterPro" id="IPR012340">
    <property type="entry name" value="NA-bd_OB-fold"/>
</dbReference>
<dbReference type="Pfam" id="PF03919">
    <property type="entry name" value="mRNA_cap_C"/>
    <property type="match status" value="1"/>
</dbReference>
<dbReference type="GO" id="GO:0005524">
    <property type="term" value="F:ATP binding"/>
    <property type="evidence" value="ECO:0007669"/>
    <property type="project" value="InterPro"/>
</dbReference>
<feature type="domain" description="mRNA capping enzyme adenylation" evidence="12">
    <location>
        <begin position="128"/>
        <end position="205"/>
    </location>
</feature>
<evidence type="ECO:0000256" key="7">
    <source>
        <dbReference type="ARBA" id="ARBA00023042"/>
    </source>
</evidence>
<dbReference type="InterPro" id="IPR013846">
    <property type="entry name" value="mRNA_cap_enzyme_C"/>
</dbReference>
<dbReference type="PANTHER" id="PTHR10367">
    <property type="entry name" value="MRNA-CAPPING ENZYME"/>
    <property type="match status" value="1"/>
</dbReference>
<keyword evidence="15" id="KW-1185">Reference proteome</keyword>
<dbReference type="EC" id="2.7.7.50" evidence="2"/>
<feature type="compositionally biased region" description="Basic and acidic residues" evidence="11">
    <location>
        <begin position="343"/>
        <end position="355"/>
    </location>
</feature>
<dbReference type="Gene3D" id="3.30.470.30">
    <property type="entry name" value="DNA ligase/mRNA capping enzyme"/>
    <property type="match status" value="2"/>
</dbReference>